<reference evidence="2" key="1">
    <citation type="journal article" date="2022" name="Mol. Ecol. Resour.">
        <title>The genomes of chicory, endive, great burdock and yacon provide insights into Asteraceae palaeo-polyploidization history and plant inulin production.</title>
        <authorList>
            <person name="Fan W."/>
            <person name="Wang S."/>
            <person name="Wang H."/>
            <person name="Wang A."/>
            <person name="Jiang F."/>
            <person name="Liu H."/>
            <person name="Zhao H."/>
            <person name="Xu D."/>
            <person name="Zhang Y."/>
        </authorList>
    </citation>
    <scope>NUCLEOTIDE SEQUENCE [LARGE SCALE GENOMIC DNA]</scope>
    <source>
        <strain evidence="2">cv. Yunnan</strain>
    </source>
</reference>
<dbReference type="EMBL" id="CM042038">
    <property type="protein sequence ID" value="KAI3732893.1"/>
    <property type="molecule type" value="Genomic_DNA"/>
</dbReference>
<proteinExistence type="predicted"/>
<evidence type="ECO:0000313" key="2">
    <source>
        <dbReference type="Proteomes" id="UP001056120"/>
    </source>
</evidence>
<organism evidence="1 2">
    <name type="scientific">Smallanthus sonchifolius</name>
    <dbReference type="NCBI Taxonomy" id="185202"/>
    <lineage>
        <taxon>Eukaryota</taxon>
        <taxon>Viridiplantae</taxon>
        <taxon>Streptophyta</taxon>
        <taxon>Embryophyta</taxon>
        <taxon>Tracheophyta</taxon>
        <taxon>Spermatophyta</taxon>
        <taxon>Magnoliopsida</taxon>
        <taxon>eudicotyledons</taxon>
        <taxon>Gunneridae</taxon>
        <taxon>Pentapetalae</taxon>
        <taxon>asterids</taxon>
        <taxon>campanulids</taxon>
        <taxon>Asterales</taxon>
        <taxon>Asteraceae</taxon>
        <taxon>Asteroideae</taxon>
        <taxon>Heliantheae alliance</taxon>
        <taxon>Millerieae</taxon>
        <taxon>Smallanthus</taxon>
    </lineage>
</organism>
<sequence>MEGSVGEDEENAAVGHRRRWRRLTVTRRPYIGAKYGINQNGDMMATVIRIMDDDTEWDPKEEEEEEDDDDDDDDDEDEDEDEDEDDDDDDVKLLMVIIFCW</sequence>
<name>A0ACB9CF12_9ASTR</name>
<gene>
    <name evidence="1" type="ORF">L1987_64105</name>
</gene>
<accession>A0ACB9CF12</accession>
<evidence type="ECO:0000313" key="1">
    <source>
        <dbReference type="EMBL" id="KAI3732893.1"/>
    </source>
</evidence>
<comment type="caution">
    <text evidence="1">The sequence shown here is derived from an EMBL/GenBank/DDBJ whole genome shotgun (WGS) entry which is preliminary data.</text>
</comment>
<protein>
    <submittedName>
        <fullName evidence="1">Uncharacterized protein</fullName>
    </submittedName>
</protein>
<reference evidence="1 2" key="2">
    <citation type="journal article" date="2022" name="Mol. Ecol. Resour.">
        <title>The genomes of chicory, endive, great burdock and yacon provide insights into Asteraceae paleo-polyploidization history and plant inulin production.</title>
        <authorList>
            <person name="Fan W."/>
            <person name="Wang S."/>
            <person name="Wang H."/>
            <person name="Wang A."/>
            <person name="Jiang F."/>
            <person name="Liu H."/>
            <person name="Zhao H."/>
            <person name="Xu D."/>
            <person name="Zhang Y."/>
        </authorList>
    </citation>
    <scope>NUCLEOTIDE SEQUENCE [LARGE SCALE GENOMIC DNA]</scope>
    <source>
        <strain evidence="2">cv. Yunnan</strain>
        <tissue evidence="1">Leaves</tissue>
    </source>
</reference>
<keyword evidence="2" id="KW-1185">Reference proteome</keyword>
<dbReference type="Proteomes" id="UP001056120">
    <property type="component" value="Linkage Group LG21"/>
</dbReference>